<dbReference type="GeneID" id="14889889"/>
<name>A0A0A1UB83_ENTIV</name>
<feature type="transmembrane region" description="Helical" evidence="6">
    <location>
        <begin position="33"/>
        <end position="59"/>
    </location>
</feature>
<evidence type="ECO:0000256" key="4">
    <source>
        <dbReference type="ARBA" id="ARBA00022989"/>
    </source>
</evidence>
<evidence type="ECO:0000256" key="5">
    <source>
        <dbReference type="ARBA" id="ARBA00023136"/>
    </source>
</evidence>
<dbReference type="EMBL" id="KB206483">
    <property type="protein sequence ID" value="ELP90861.1"/>
    <property type="molecule type" value="Genomic_DNA"/>
</dbReference>
<dbReference type="PANTHER" id="PTHR13353">
    <property type="entry name" value="TRANSMEMBRANE PROTEIN 19"/>
    <property type="match status" value="1"/>
</dbReference>
<accession>A0A0A1UB83</accession>
<dbReference type="Pfam" id="PF01940">
    <property type="entry name" value="DUF92"/>
    <property type="match status" value="1"/>
</dbReference>
<sequence length="100" mass="11412">MDLVLSFLLSVIISISAYYKKSLSLSGTVAGFFTFFIHLYAGTSIGLFIITFFITSSILTKVGKDKKKRIEAKYQKEIVQEEWVILLEVIRRVSNRLPCQ</sequence>
<dbReference type="KEGG" id="eiv:EIN_359440"/>
<dbReference type="PANTHER" id="PTHR13353:SF5">
    <property type="entry name" value="TRANSMEMBRANE PROTEIN 19"/>
    <property type="match status" value="1"/>
</dbReference>
<dbReference type="InterPro" id="IPR002794">
    <property type="entry name" value="DUF92_TMEM19"/>
</dbReference>
<organism evidence="7 8">
    <name type="scientific">Entamoeba invadens IP1</name>
    <dbReference type="NCBI Taxonomy" id="370355"/>
    <lineage>
        <taxon>Eukaryota</taxon>
        <taxon>Amoebozoa</taxon>
        <taxon>Evosea</taxon>
        <taxon>Archamoebae</taxon>
        <taxon>Mastigamoebida</taxon>
        <taxon>Entamoebidae</taxon>
        <taxon>Entamoeba</taxon>
    </lineage>
</organism>
<dbReference type="Proteomes" id="UP000014680">
    <property type="component" value="Unassembled WGS sequence"/>
</dbReference>
<comment type="subcellular location">
    <subcellularLocation>
        <location evidence="1">Membrane</location>
        <topology evidence="1">Multi-pass membrane protein</topology>
    </subcellularLocation>
</comment>
<keyword evidence="4 6" id="KW-1133">Transmembrane helix</keyword>
<evidence type="ECO:0000256" key="2">
    <source>
        <dbReference type="ARBA" id="ARBA00009012"/>
    </source>
</evidence>
<keyword evidence="3 6" id="KW-0812">Transmembrane</keyword>
<keyword evidence="5 6" id="KW-0472">Membrane</keyword>
<comment type="similarity">
    <text evidence="2">Belongs to the TMEM19 family.</text>
</comment>
<dbReference type="GO" id="GO:0016020">
    <property type="term" value="C:membrane"/>
    <property type="evidence" value="ECO:0007669"/>
    <property type="project" value="UniProtKB-SubCell"/>
</dbReference>
<proteinExistence type="inferred from homology"/>
<dbReference type="VEuPathDB" id="AmoebaDB:EIN_359440"/>
<gene>
    <name evidence="7" type="ORF">EIN_359440</name>
</gene>
<evidence type="ECO:0000256" key="1">
    <source>
        <dbReference type="ARBA" id="ARBA00004141"/>
    </source>
</evidence>
<evidence type="ECO:0000256" key="6">
    <source>
        <dbReference type="SAM" id="Phobius"/>
    </source>
</evidence>
<dbReference type="AlphaFoldDB" id="A0A0A1UB83"/>
<dbReference type="RefSeq" id="XP_004257632.1">
    <property type="nucleotide sequence ID" value="XM_004257584.1"/>
</dbReference>
<evidence type="ECO:0000313" key="7">
    <source>
        <dbReference type="EMBL" id="ELP90861.1"/>
    </source>
</evidence>
<evidence type="ECO:0000313" key="8">
    <source>
        <dbReference type="Proteomes" id="UP000014680"/>
    </source>
</evidence>
<keyword evidence="8" id="KW-1185">Reference proteome</keyword>
<protein>
    <submittedName>
        <fullName evidence="7">Uncharacterized protein</fullName>
    </submittedName>
</protein>
<reference evidence="7 8" key="1">
    <citation type="submission" date="2012-10" db="EMBL/GenBank/DDBJ databases">
        <authorList>
            <person name="Zafar N."/>
            <person name="Inman J."/>
            <person name="Hall N."/>
            <person name="Lorenzi H."/>
            <person name="Caler E."/>
        </authorList>
    </citation>
    <scope>NUCLEOTIDE SEQUENCE [LARGE SCALE GENOMIC DNA]</scope>
    <source>
        <strain evidence="7 8">IP1</strain>
    </source>
</reference>
<evidence type="ECO:0000256" key="3">
    <source>
        <dbReference type="ARBA" id="ARBA00022692"/>
    </source>
</evidence>